<dbReference type="RefSeq" id="WP_379715999.1">
    <property type="nucleotide sequence ID" value="NZ_JBHTBS010000015.1"/>
</dbReference>
<keyword evidence="3 7" id="KW-0812">Transmembrane</keyword>
<sequence>MKNLFLHKVRSLLTMLGIVFGVGSVIAMLAVGEGASQKASQSIARLGSSNVILQSSEPPVELVSEQQNEQNRVPLWRKTYGLDDADLQRINATIPYVNLVHPEAEMSEEVTSPSAQVRAILQATTENAPEIRNLQAVRGRFFTSLENSRGAPVCVLSPALQRKLFPFGSALGKTVRIQADFYTVLGIFSPGFATEENEEEKEGANAREDILYLPINTAKTRITSFAYSRTAYDTLVVRTEGTSKVPAVGAAIEALMQSTHKEKDYRITVPLELLAQARETQKLFNIILGSIAGISLLVGGIGIMNIMLATVTERTREIGVRRALGARRNDIVVQFLVETIVISLTGGMIGILLGVSIPLLISILTSVPTVVTPTSVILSLVISLLIGVVFGLYPARRAASLNPIEALRQ</sequence>
<dbReference type="Pfam" id="PF12704">
    <property type="entry name" value="MacB_PCD"/>
    <property type="match status" value="1"/>
</dbReference>
<feature type="domain" description="MacB-like periplasmic core" evidence="9">
    <location>
        <begin position="11"/>
        <end position="255"/>
    </location>
</feature>
<feature type="domain" description="ABC3 transporter permease C-terminal" evidence="8">
    <location>
        <begin position="290"/>
        <end position="403"/>
    </location>
</feature>
<protein>
    <submittedName>
        <fullName evidence="10">ABC transporter permease</fullName>
    </submittedName>
</protein>
<proteinExistence type="inferred from homology"/>
<feature type="transmembrane region" description="Helical" evidence="7">
    <location>
        <begin position="12"/>
        <end position="32"/>
    </location>
</feature>
<dbReference type="Proteomes" id="UP001596472">
    <property type="component" value="Unassembled WGS sequence"/>
</dbReference>
<evidence type="ECO:0000313" key="11">
    <source>
        <dbReference type="Proteomes" id="UP001596472"/>
    </source>
</evidence>
<keyword evidence="4 7" id="KW-1133">Transmembrane helix</keyword>
<dbReference type="Pfam" id="PF02687">
    <property type="entry name" value="FtsX"/>
    <property type="match status" value="1"/>
</dbReference>
<evidence type="ECO:0000256" key="4">
    <source>
        <dbReference type="ARBA" id="ARBA00022989"/>
    </source>
</evidence>
<organism evidence="10 11">
    <name type="scientific">Haloferula chungangensis</name>
    <dbReference type="NCBI Taxonomy" id="1048331"/>
    <lineage>
        <taxon>Bacteria</taxon>
        <taxon>Pseudomonadati</taxon>
        <taxon>Verrucomicrobiota</taxon>
        <taxon>Verrucomicrobiia</taxon>
        <taxon>Verrucomicrobiales</taxon>
        <taxon>Verrucomicrobiaceae</taxon>
        <taxon>Haloferula</taxon>
    </lineage>
</organism>
<feature type="transmembrane region" description="Helical" evidence="7">
    <location>
        <begin position="370"/>
        <end position="393"/>
    </location>
</feature>
<dbReference type="InterPro" id="IPR050250">
    <property type="entry name" value="Macrolide_Exporter_MacB"/>
</dbReference>
<keyword evidence="5 7" id="KW-0472">Membrane</keyword>
<feature type="transmembrane region" description="Helical" evidence="7">
    <location>
        <begin position="283"/>
        <end position="310"/>
    </location>
</feature>
<comment type="similarity">
    <text evidence="6">Belongs to the ABC-4 integral membrane protein family.</text>
</comment>
<reference evidence="11" key="1">
    <citation type="journal article" date="2019" name="Int. J. Syst. Evol. Microbiol.">
        <title>The Global Catalogue of Microorganisms (GCM) 10K type strain sequencing project: providing services to taxonomists for standard genome sequencing and annotation.</title>
        <authorList>
            <consortium name="The Broad Institute Genomics Platform"/>
            <consortium name="The Broad Institute Genome Sequencing Center for Infectious Disease"/>
            <person name="Wu L."/>
            <person name="Ma J."/>
        </authorList>
    </citation>
    <scope>NUCLEOTIDE SEQUENCE [LARGE SCALE GENOMIC DNA]</scope>
    <source>
        <strain evidence="11">CGMCC 4.1467</strain>
    </source>
</reference>
<feature type="transmembrane region" description="Helical" evidence="7">
    <location>
        <begin position="331"/>
        <end position="364"/>
    </location>
</feature>
<keyword evidence="11" id="KW-1185">Reference proteome</keyword>
<accession>A0ABW2LEZ3</accession>
<dbReference type="InterPro" id="IPR003838">
    <property type="entry name" value="ABC3_permease_C"/>
</dbReference>
<dbReference type="PANTHER" id="PTHR30572:SF4">
    <property type="entry name" value="ABC TRANSPORTER PERMEASE YTRF"/>
    <property type="match status" value="1"/>
</dbReference>
<evidence type="ECO:0000313" key="10">
    <source>
        <dbReference type="EMBL" id="MFC7339351.1"/>
    </source>
</evidence>
<comment type="caution">
    <text evidence="10">The sequence shown here is derived from an EMBL/GenBank/DDBJ whole genome shotgun (WGS) entry which is preliminary data.</text>
</comment>
<evidence type="ECO:0000256" key="5">
    <source>
        <dbReference type="ARBA" id="ARBA00023136"/>
    </source>
</evidence>
<evidence type="ECO:0000259" key="8">
    <source>
        <dbReference type="Pfam" id="PF02687"/>
    </source>
</evidence>
<keyword evidence="2" id="KW-1003">Cell membrane</keyword>
<evidence type="ECO:0000256" key="1">
    <source>
        <dbReference type="ARBA" id="ARBA00004651"/>
    </source>
</evidence>
<dbReference type="InterPro" id="IPR025857">
    <property type="entry name" value="MacB_PCD"/>
</dbReference>
<comment type="subcellular location">
    <subcellularLocation>
        <location evidence="1">Cell membrane</location>
        <topology evidence="1">Multi-pass membrane protein</topology>
    </subcellularLocation>
</comment>
<name>A0ABW2LEZ3_9BACT</name>
<evidence type="ECO:0000259" key="9">
    <source>
        <dbReference type="Pfam" id="PF12704"/>
    </source>
</evidence>
<evidence type="ECO:0000256" key="6">
    <source>
        <dbReference type="ARBA" id="ARBA00038076"/>
    </source>
</evidence>
<evidence type="ECO:0000256" key="3">
    <source>
        <dbReference type="ARBA" id="ARBA00022692"/>
    </source>
</evidence>
<evidence type="ECO:0000256" key="2">
    <source>
        <dbReference type="ARBA" id="ARBA00022475"/>
    </source>
</evidence>
<evidence type="ECO:0000256" key="7">
    <source>
        <dbReference type="SAM" id="Phobius"/>
    </source>
</evidence>
<dbReference type="EMBL" id="JBHTBS010000015">
    <property type="protein sequence ID" value="MFC7339351.1"/>
    <property type="molecule type" value="Genomic_DNA"/>
</dbReference>
<gene>
    <name evidence="10" type="ORF">ACFQY0_19320</name>
</gene>
<dbReference type="PANTHER" id="PTHR30572">
    <property type="entry name" value="MEMBRANE COMPONENT OF TRANSPORTER-RELATED"/>
    <property type="match status" value="1"/>
</dbReference>